<dbReference type="AlphaFoldDB" id="A0A2T6IEE5"/>
<feature type="transmembrane region" description="Helical" evidence="1">
    <location>
        <begin position="94"/>
        <end position="115"/>
    </location>
</feature>
<protein>
    <submittedName>
        <fullName evidence="2">Putative transmembrane protein</fullName>
    </submittedName>
</protein>
<keyword evidence="1" id="KW-1133">Transmembrane helix</keyword>
<gene>
    <name evidence="2" type="ORF">TGBR9_385010</name>
</gene>
<accession>A0A2T6IEE5</accession>
<evidence type="ECO:0000256" key="1">
    <source>
        <dbReference type="SAM" id="Phobius"/>
    </source>
</evidence>
<organism evidence="2 3">
    <name type="scientific">Toxoplasma gondii TgCATBr9</name>
    <dbReference type="NCBI Taxonomy" id="943120"/>
    <lineage>
        <taxon>Eukaryota</taxon>
        <taxon>Sar</taxon>
        <taxon>Alveolata</taxon>
        <taxon>Apicomplexa</taxon>
        <taxon>Conoidasida</taxon>
        <taxon>Coccidia</taxon>
        <taxon>Eucoccidiorida</taxon>
        <taxon>Eimeriorina</taxon>
        <taxon>Sarcocystidae</taxon>
        <taxon>Toxoplasma</taxon>
    </lineage>
</organism>
<evidence type="ECO:0000313" key="2">
    <source>
        <dbReference type="EMBL" id="PUA83679.1"/>
    </source>
</evidence>
<keyword evidence="1" id="KW-0472">Membrane</keyword>
<dbReference type="EMBL" id="AFHV02003514">
    <property type="protein sequence ID" value="PUA83679.1"/>
    <property type="molecule type" value="Genomic_DNA"/>
</dbReference>
<dbReference type="VEuPathDB" id="ToxoDB:TGBR9_385010"/>
<dbReference type="Proteomes" id="UP000244488">
    <property type="component" value="Unassembled WGS sequence"/>
</dbReference>
<keyword evidence="1 2" id="KW-0812">Transmembrane</keyword>
<name>A0A2T6IEE5_TOXGO</name>
<reference evidence="2 3" key="1">
    <citation type="journal article" date="2016" name="Nat. Commun.">
        <title>Local admixture of amplified and diversified secreted pathogenesis determinants shapes mosaic Toxoplasma gondii genomes.</title>
        <authorList>
            <person name="Lorenzi H."/>
            <person name="Khan A."/>
            <person name="Behnke M.S."/>
            <person name="Namasivayam S."/>
            <person name="Swapna L.S."/>
            <person name="Hadjithomas M."/>
            <person name="Karamycheva S."/>
            <person name="Pinney D."/>
            <person name="Brunk B.P."/>
            <person name="Ajioka J.W."/>
            <person name="Ajzenberg D."/>
            <person name="Boothroyd J.C."/>
            <person name="Boyle J.P."/>
            <person name="Darde M.L."/>
            <person name="Diaz-Miranda M.A."/>
            <person name="Dubey J.P."/>
            <person name="Fritz H.M."/>
            <person name="Gennari S.M."/>
            <person name="Gregory B.D."/>
            <person name="Kim K."/>
            <person name="Saeij J.P."/>
            <person name="Su C."/>
            <person name="White M.W."/>
            <person name="Zhu X.Q."/>
            <person name="Howe D.K."/>
            <person name="Rosenthal B.M."/>
            <person name="Grigg M.E."/>
            <person name="Parkinson J."/>
            <person name="Liu L."/>
            <person name="Kissinger J.C."/>
            <person name="Roos D.S."/>
            <person name="Sibley L.D."/>
        </authorList>
    </citation>
    <scope>NUCLEOTIDE SEQUENCE [LARGE SCALE GENOMIC DNA]</scope>
    <source>
        <strain evidence="2 3">TgCATBr9</strain>
    </source>
</reference>
<evidence type="ECO:0000313" key="3">
    <source>
        <dbReference type="Proteomes" id="UP000244488"/>
    </source>
</evidence>
<comment type="caution">
    <text evidence="2">The sequence shown here is derived from an EMBL/GenBank/DDBJ whole genome shotgun (WGS) entry which is preliminary data.</text>
</comment>
<proteinExistence type="predicted"/>
<sequence>MCMHRKRTLFHAGPCVIVSVDLLRFRGCASSRVNDDREPLGERSLHRRPQLDSTVHASLRGCGRREYRSTRFPRVFGRSKKNTSVELVCNCCCFLTAIPFSLVMLTTVGTGTIVIDRQFELRSLRRQSVSHREHEQEEQRKQFLKFLSQTSPTDQLDNSVPVPRDSQI</sequence>